<feature type="compositionally biased region" description="Basic and acidic residues" evidence="5">
    <location>
        <begin position="465"/>
        <end position="476"/>
    </location>
</feature>
<dbReference type="GO" id="GO:0005736">
    <property type="term" value="C:RNA polymerase I complex"/>
    <property type="evidence" value="ECO:0007669"/>
    <property type="project" value="TreeGrafter"/>
</dbReference>
<feature type="compositionally biased region" description="Polar residues" evidence="5">
    <location>
        <begin position="201"/>
        <end position="212"/>
    </location>
</feature>
<feature type="compositionally biased region" description="Low complexity" evidence="5">
    <location>
        <begin position="595"/>
        <end position="605"/>
    </location>
</feature>
<dbReference type="GO" id="GO:0006362">
    <property type="term" value="P:transcription elongation by RNA polymerase I"/>
    <property type="evidence" value="ECO:0007669"/>
    <property type="project" value="TreeGrafter"/>
</dbReference>
<evidence type="ECO:0000313" key="7">
    <source>
        <dbReference type="Proteomes" id="UP000515158"/>
    </source>
</evidence>
<protein>
    <submittedName>
        <fullName evidence="8">Nucleolar protein dao-5-like</fullName>
    </submittedName>
</protein>
<dbReference type="Gene3D" id="2.40.50.1060">
    <property type="match status" value="1"/>
</dbReference>
<dbReference type="Proteomes" id="UP000515158">
    <property type="component" value="Unplaced"/>
</dbReference>
<feature type="region of interest" description="Disordered" evidence="5">
    <location>
        <begin position="544"/>
        <end position="688"/>
    </location>
</feature>
<dbReference type="RefSeq" id="XP_034254534.1">
    <property type="nucleotide sequence ID" value="XM_034398643.1"/>
</dbReference>
<feature type="compositionally biased region" description="Basic and acidic residues" evidence="5">
    <location>
        <begin position="482"/>
        <end position="492"/>
    </location>
</feature>
<evidence type="ECO:0000256" key="5">
    <source>
        <dbReference type="SAM" id="MobiDB-lite"/>
    </source>
</evidence>
<feature type="compositionally biased region" description="Basic residues" evidence="5">
    <location>
        <begin position="783"/>
        <end position="792"/>
    </location>
</feature>
<feature type="compositionally biased region" description="Acidic residues" evidence="5">
    <location>
        <begin position="1086"/>
        <end position="1095"/>
    </location>
</feature>
<evidence type="ECO:0000259" key="6">
    <source>
        <dbReference type="Pfam" id="PF17875"/>
    </source>
</evidence>
<dbReference type="KEGG" id="tpal:117653177"/>
<dbReference type="Pfam" id="PF17875">
    <property type="entry name" value="RPA43_OB"/>
    <property type="match status" value="1"/>
</dbReference>
<keyword evidence="4" id="KW-0539">Nucleus</keyword>
<comment type="subcellular location">
    <subcellularLocation>
        <location evidence="1">Nucleus</location>
    </subcellularLocation>
</comment>
<dbReference type="PANTHER" id="PTHR12709:SF5">
    <property type="entry name" value="DNA-DIRECTED RNA POLYMERASE I SUBUNIT RPA43"/>
    <property type="match status" value="1"/>
</dbReference>
<dbReference type="InterPro" id="IPR045113">
    <property type="entry name" value="Rpb7-like"/>
</dbReference>
<dbReference type="GeneID" id="117653177"/>
<feature type="compositionally biased region" description="Basic and acidic residues" evidence="5">
    <location>
        <begin position="1005"/>
        <end position="1033"/>
    </location>
</feature>
<dbReference type="GO" id="GO:0006352">
    <property type="term" value="P:DNA-templated transcription initiation"/>
    <property type="evidence" value="ECO:0007669"/>
    <property type="project" value="InterPro"/>
</dbReference>
<organism evidence="8">
    <name type="scientific">Thrips palmi</name>
    <name type="common">Melon thrips</name>
    <dbReference type="NCBI Taxonomy" id="161013"/>
    <lineage>
        <taxon>Eukaryota</taxon>
        <taxon>Metazoa</taxon>
        <taxon>Ecdysozoa</taxon>
        <taxon>Arthropoda</taxon>
        <taxon>Hexapoda</taxon>
        <taxon>Insecta</taxon>
        <taxon>Pterygota</taxon>
        <taxon>Neoptera</taxon>
        <taxon>Paraneoptera</taxon>
        <taxon>Thysanoptera</taxon>
        <taxon>Terebrantia</taxon>
        <taxon>Thripoidea</taxon>
        <taxon>Thripidae</taxon>
        <taxon>Thrips</taxon>
    </lineage>
</organism>
<feature type="compositionally biased region" description="Polar residues" evidence="5">
    <location>
        <begin position="426"/>
        <end position="440"/>
    </location>
</feature>
<feature type="region of interest" description="Disordered" evidence="5">
    <location>
        <begin position="710"/>
        <end position="949"/>
    </location>
</feature>
<feature type="compositionally biased region" description="Low complexity" evidence="5">
    <location>
        <begin position="1070"/>
        <end position="1079"/>
    </location>
</feature>
<feature type="region of interest" description="Disordered" evidence="5">
    <location>
        <begin position="310"/>
        <end position="530"/>
    </location>
</feature>
<feature type="compositionally biased region" description="Basic and acidic residues" evidence="5">
    <location>
        <begin position="227"/>
        <end position="250"/>
    </location>
</feature>
<evidence type="ECO:0000256" key="2">
    <source>
        <dbReference type="ARBA" id="ARBA00022478"/>
    </source>
</evidence>
<dbReference type="PANTHER" id="PTHR12709">
    <property type="entry name" value="DNA-DIRECTED RNA POLYMERASE II, III"/>
    <property type="match status" value="1"/>
</dbReference>
<feature type="compositionally biased region" description="Low complexity" evidence="5">
    <location>
        <begin position="621"/>
        <end position="631"/>
    </location>
</feature>
<dbReference type="Gene3D" id="3.30.1490.120">
    <property type="entry name" value="RNA polymerase Rpb7-like, N-terminal domain"/>
    <property type="match status" value="1"/>
</dbReference>
<reference evidence="8" key="1">
    <citation type="submission" date="2025-08" db="UniProtKB">
        <authorList>
            <consortium name="RefSeq"/>
        </authorList>
    </citation>
    <scope>IDENTIFICATION</scope>
    <source>
        <tissue evidence="8">Total insect</tissue>
    </source>
</reference>
<feature type="compositionally biased region" description="Basic and acidic residues" evidence="5">
    <location>
        <begin position="983"/>
        <end position="993"/>
    </location>
</feature>
<feature type="compositionally biased region" description="Basic and acidic residues" evidence="5">
    <location>
        <begin position="1130"/>
        <end position="1148"/>
    </location>
</feature>
<dbReference type="InterPro" id="IPR041178">
    <property type="entry name" value="RPA43_OB"/>
</dbReference>
<feature type="compositionally biased region" description="Basic residues" evidence="5">
    <location>
        <begin position="1173"/>
        <end position="1186"/>
    </location>
</feature>
<evidence type="ECO:0000256" key="4">
    <source>
        <dbReference type="ARBA" id="ARBA00023242"/>
    </source>
</evidence>
<keyword evidence="2" id="KW-0240">DNA-directed RNA polymerase</keyword>
<feature type="compositionally biased region" description="Polar residues" evidence="5">
    <location>
        <begin position="544"/>
        <end position="553"/>
    </location>
</feature>
<evidence type="ECO:0000313" key="8">
    <source>
        <dbReference type="RefSeq" id="XP_034254534.1"/>
    </source>
</evidence>
<sequence length="1331" mass="144737">MRAVIPWAEGELQTLAADPHSRVFSDLRKITVVLQPFHLQDLKTAVRDLLNASVNCYDKSLDGIFLGYDKLKVLSKSASVSAESSGVAIEIQANFYSFRPEIGCVLKGIVNKISNDHVGILVYQRFNISCPRPGSDAKSAKWIGNKVVMHQEVIFKLKEKNFSGKLPFFKGKIMDIGNVVTGLNEQDKKPKKKSKEIVPDESNSTETSSQVTKKSRKHKLDQSNENIEVKAKKSKKEVETLKRPVEKDADVSVAASELSSSKKKKKKVSIGSVDETDFIPRFSLDVSQLPEDLPPPNADSTHFDLTKNLSVSLKQDKKKKKAKSSDLTAIGEESADGSKVNSKLTDKSQQPSEEKPKKKSKTSIQEPSPSASEDAHSVKTPKKKNLKETVELNLLPSSSKKISKQAEATAKIVESPSVKDKKSKTAKSVNDSQLSAVPQNDTHHSKGSISIEVKNPLSPLKDKKKSKEDKTSPTKEKKSKREKSPSKEKMKEISSCSLTSEDLFPPGQRSFRASPKKQFSPRKDSIAHSPELEYFSVSRSMMDSELGTRSSGGQVRLMFGSLEGKIPGPPESPIKSSAAKKVDSDSDSDPPPPKKLASPIKSSAPKKVESDSDSDPPPPKKLTSPIKSSAAKKVDSDSDSDSTPPKKLVISSKSKDSSDSSDAENGLAAVRAKMAPRKLSEDDSDNSDFETAVQNRLLLSMGVMQSPFKTATPIVNHGSSESESDGSSDEDRLPRKVANMNSAKTEHVPKGTQNQTKGQESDSDDDLDAIRAAMLKVAENKQTKNKPSKSKPSKLAPNAACSKMSSPEKKSILKKSENVSQKNSKPNDESDSDIDVIKSAMVKVKEMASSESSLPKATRGKKLKSENQDVPAKKSKAASAEKSKLKLDNKISTNVSQESSKDLKNKPDTDDSDNDEVLKTAMQTLAPVSKKEKSKATPVKKSQLKSSESILTSVFKVNTPDSDDSDDGENEIMKAAVQAALKTKLDQKSKRENANALIKKTKAAPAEKTKPKHSTKTDLKNIPDKDDSDDKVKNQALKAAIQSLSPDRKKEKLKVSPVKKSQLKSCESISTSVSKVTSKGPKITPDSDDSDDGENEIMKAAIQAALKAKLEQKSKRENANALIKKTKAAPAEKTKLKHSSKTDSKNIPDNDDSDDDAENQVLKAAMQNLTSVKKGKDKTAKGKKILNKSEPEPSEKSSLPRVSNISGISDDSDSGPDDVNTTRSIEEMRQRQSAAKAVKPAKNRKNSDGEKSLMVNSSKSSSKKNKPNDKSALADMQSDSKKGKTSKGNTSKRIPNSEKNQKPRGKKKAGSDDEISNVMQRLLKKAQLGKL</sequence>
<dbReference type="OrthoDB" id="10250504at2759"/>
<feature type="region of interest" description="Disordered" evidence="5">
    <location>
        <begin position="183"/>
        <end position="272"/>
    </location>
</feature>
<feature type="domain" description="RPA43 OB" evidence="6">
    <location>
        <begin position="100"/>
        <end position="222"/>
    </location>
</feature>
<feature type="compositionally biased region" description="Basic and acidic residues" evidence="5">
    <location>
        <begin position="879"/>
        <end position="889"/>
    </location>
</feature>
<feature type="compositionally biased region" description="Polar residues" evidence="5">
    <location>
        <begin position="362"/>
        <end position="371"/>
    </location>
</feature>
<gene>
    <name evidence="8" type="primary">LOC117653177</name>
</gene>
<dbReference type="InParanoid" id="A0A6P9AAV3"/>
<evidence type="ECO:0000256" key="3">
    <source>
        <dbReference type="ARBA" id="ARBA00023163"/>
    </source>
</evidence>
<proteinExistence type="predicted"/>
<feature type="compositionally biased region" description="Basic and acidic residues" evidence="5">
    <location>
        <begin position="1108"/>
        <end position="1118"/>
    </location>
</feature>
<feature type="region of interest" description="Disordered" evidence="5">
    <location>
        <begin position="1108"/>
        <end position="1317"/>
    </location>
</feature>
<accession>A0A6P9AAV3</accession>
<feature type="compositionally biased region" description="Acidic residues" evidence="5">
    <location>
        <begin position="1149"/>
        <end position="1158"/>
    </location>
</feature>
<dbReference type="InterPro" id="IPR036898">
    <property type="entry name" value="RNA_pol_Rpb7-like_N_sf"/>
</dbReference>
<name>A0A6P9AAV3_THRPL</name>
<evidence type="ECO:0000256" key="1">
    <source>
        <dbReference type="ARBA" id="ARBA00004123"/>
    </source>
</evidence>
<keyword evidence="3" id="KW-0804">Transcription</keyword>
<feature type="compositionally biased region" description="Basic and acidic residues" evidence="5">
    <location>
        <begin position="899"/>
        <end position="909"/>
    </location>
</feature>
<feature type="region of interest" description="Disordered" evidence="5">
    <location>
        <begin position="983"/>
        <end position="1096"/>
    </location>
</feature>
<feature type="compositionally biased region" description="Basic and acidic residues" evidence="5">
    <location>
        <begin position="806"/>
        <end position="817"/>
    </location>
</feature>
<keyword evidence="7" id="KW-1185">Reference proteome</keyword>